<dbReference type="EMBL" id="MU275960">
    <property type="protein sequence ID" value="KAI0045130.1"/>
    <property type="molecule type" value="Genomic_DNA"/>
</dbReference>
<organism evidence="1 2">
    <name type="scientific">Auriscalpium vulgare</name>
    <dbReference type="NCBI Taxonomy" id="40419"/>
    <lineage>
        <taxon>Eukaryota</taxon>
        <taxon>Fungi</taxon>
        <taxon>Dikarya</taxon>
        <taxon>Basidiomycota</taxon>
        <taxon>Agaricomycotina</taxon>
        <taxon>Agaricomycetes</taxon>
        <taxon>Russulales</taxon>
        <taxon>Auriscalpiaceae</taxon>
        <taxon>Auriscalpium</taxon>
    </lineage>
</organism>
<gene>
    <name evidence="1" type="ORF">FA95DRAFT_1589900</name>
</gene>
<dbReference type="Proteomes" id="UP000814033">
    <property type="component" value="Unassembled WGS sequence"/>
</dbReference>
<reference evidence="1" key="2">
    <citation type="journal article" date="2022" name="New Phytol.">
        <title>Evolutionary transition to the ectomycorrhizal habit in the genomes of a hyperdiverse lineage of mushroom-forming fungi.</title>
        <authorList>
            <person name="Looney B."/>
            <person name="Miyauchi S."/>
            <person name="Morin E."/>
            <person name="Drula E."/>
            <person name="Courty P.E."/>
            <person name="Kohler A."/>
            <person name="Kuo A."/>
            <person name="LaButti K."/>
            <person name="Pangilinan J."/>
            <person name="Lipzen A."/>
            <person name="Riley R."/>
            <person name="Andreopoulos W."/>
            <person name="He G."/>
            <person name="Johnson J."/>
            <person name="Nolan M."/>
            <person name="Tritt A."/>
            <person name="Barry K.W."/>
            <person name="Grigoriev I.V."/>
            <person name="Nagy L.G."/>
            <person name="Hibbett D."/>
            <person name="Henrissat B."/>
            <person name="Matheny P.B."/>
            <person name="Labbe J."/>
            <person name="Martin F.M."/>
        </authorList>
    </citation>
    <scope>NUCLEOTIDE SEQUENCE</scope>
    <source>
        <strain evidence="1">FP105234-sp</strain>
    </source>
</reference>
<name>A0ACB8RMH1_9AGAM</name>
<reference evidence="1" key="1">
    <citation type="submission" date="2021-02" db="EMBL/GenBank/DDBJ databases">
        <authorList>
            <consortium name="DOE Joint Genome Institute"/>
            <person name="Ahrendt S."/>
            <person name="Looney B.P."/>
            <person name="Miyauchi S."/>
            <person name="Morin E."/>
            <person name="Drula E."/>
            <person name="Courty P.E."/>
            <person name="Chicoki N."/>
            <person name="Fauchery L."/>
            <person name="Kohler A."/>
            <person name="Kuo A."/>
            <person name="Labutti K."/>
            <person name="Pangilinan J."/>
            <person name="Lipzen A."/>
            <person name="Riley R."/>
            <person name="Andreopoulos W."/>
            <person name="He G."/>
            <person name="Johnson J."/>
            <person name="Barry K.W."/>
            <person name="Grigoriev I.V."/>
            <person name="Nagy L."/>
            <person name="Hibbett D."/>
            <person name="Henrissat B."/>
            <person name="Matheny P.B."/>
            <person name="Labbe J."/>
            <person name="Martin F."/>
        </authorList>
    </citation>
    <scope>NUCLEOTIDE SEQUENCE</scope>
    <source>
        <strain evidence="1">FP105234-sp</strain>
    </source>
</reference>
<protein>
    <submittedName>
        <fullName evidence="1">Uncharacterized protein</fullName>
    </submittedName>
</protein>
<proteinExistence type="predicted"/>
<evidence type="ECO:0000313" key="1">
    <source>
        <dbReference type="EMBL" id="KAI0045130.1"/>
    </source>
</evidence>
<sequence length="3091" mass="340485">MSSRLDRLLLLLDTGSSTSVRNTAAKQLAQLAAKSVISDVALEEDVKTHRQHLPLGDPSAWNELMAVIARVLPYLHSRSHETRTSASVALSHIFTLVPLWHPFQDGDTASDTEKPVLSLPPPDFPMLSVEELVNNGKLLLASSGKEFVKPAGILSSSTEVKKARKEAMGRLGLDFLDSVGAADDIDLDKELAAEAEADAEAAAAENARHHDGDSSPLSPLPVMSDSAPKKSSSPPARSKSTTPAAASPSNPAAPPDEDLSALSARERNRLKRKRKQGTSAFVAPPPQHASSKYQTAASGPANKARLIATEEHPSTPSRLDSPTAPNGVSADKVIVDPTKGGAVMPKTAQQSQALEVQPGHWVWDGLVRMLEIDLFSAAWEVRHGAAMALRELLKAQGKYGGTKVGSTHPELDHNHERWCNDLAAKLLCVFILDRFGDFVSDQVVAPVRETVSQTLGALLLHMPRRSVLHVHSVLLQMIRQDFVLPPKPIVGNSKSRPPDHSKGGHHIWEVRHAGLLGIKYEVAVRGDVIQEDVVKPEPEGANGVEKARPDVKMEVDEEPDVKMEDNDAEVKKSEVPGSGPGSHQILQDVVDAAVLGLGDRDDDVRSVAASCLLPVATHLVRQLSSCLSLVLAVLWNCLGDMKDDLGSSVGAVMDLLGKLVSYDEVIELLGSETSSRPLTELAPTLYPFFRHTIPSVRLSVVETLHSFMNVPTLPKNWVSTPLLRLLYQNLIVEERDDIRTATKAAWTTALTLLNSRPGWMEEVISPAQLLEWFQIMMTPMTLPLDASVFYDPLSTENGAHVLAERHNVDKNMLALDFALISQDTVWRARVAAAGAIAQIAAHCTAEAVDEMFRPMLTHYIESPSMLQKVLVAMVTEEWARQYDARSESAPPLLDFAPLARDMSDKTLAWLQAEPPVAYHEMAFALGRINTECNALLHSFVTEHGLPWHVIPTLPTEIDIFGDNPNGFSQATAERAVGEMFGKLKDTLNKSRKKDAKKDVVTVVEKRKTVLMSIERYKDMKTQHDTRVSAAFAAAFVALKSTPDKVSPIVKGIMNGIKNEENVDLQTRSAVAVASFIEFCARHNLTQPPDKIVKNLCTFLCQDVEKTPTFSYAQKYLSGILSFHTVAKTAENGKDNKAVESAEKARLSRRGAGLAFVQLSAKFGARLLDVIPKMWQSMAGGLISACSTESPEDADKLIETQYGQDVIDSLSVLEAVVPTLHEDLWPRLRELFPTMAIALRSRFAIIRQSIARSFAAISDIMTVDAMRFAIETVIPFLGDTLSSANRQGATELVYNVVQKLDYKALPYVIFLVVPILGRMSDLDDDIRATATNTFASLVKMVPLEAGLPDPPGFPEELLKRRDEERKFLTQLLDGSKVETYQLPVPIKAELRKYQQDGVNWLAFLAKYQLHGILCDDMGLGKTLQSICILASKQFERAERFKETKSPDAVHLPSLIVCPPTLTGHWYYEILKYVDNLKPIMYVGNTRERTRLVSKLKNHDVVITSYEVVRNDVTTLEGMNWHYCILDEGHVIKNAKTKLTKAVKCIRANHRLILSGTPIQNNVLELWSLFDFLMPGFLGSESSFNERFGKPILSNRDGKSKNNEAAALALEALHKQVLPFLLRRLKEDVLGDLPPKIIQDYFCELSEMQKQLYDEFSKSQARLNVEGVIKSSGSEKGEQQHVFQSLQYLRKLCNHPALVMKNEEAIKAALEKSGQKPDRANLADINNAPKLLALRQILVDCGIGGSPTPVSAGDVGKSELVDAEPTSTGAFSQHRVLIFCQMKQMLDIIETDLFKKHMPSVTYMRLDGGTDTNKRHAIVQTFNADPSIDCLLLTTHVGGLGLTLTGADTVIFVEHDWNPMKDLQAMDRAHRIGQKKVVNVYRLITKGTLEEKIMGLQRFKLNIANSVVTQQNSGLASMDTDLVLDLFRHTTAEEDTAAAKKEKSHAGDPTNKNILSGLDDLPAEEEDIFPQPITALSFDPVSDTLWSGTNAGNVTAYYTPHGMRGVSFPVGGTLPVKKVVADENHVRAAGAAGEGVGAWSKGGVNKWYYRTSATLTSFSNTLSSSKILAAATSAPEIVLLNSLTGTLVRQASVPSIITQLHFSHNYLLSGASDGFVRCHDPRTGLRREGGAETLVKAHPSEVLGLQSSGNYLYTIGWGLRQSRPIPDPLVKLYDLRVMRPLPPVPFPAGPAFINMLPRRSSSLVVTSNEGLVNIVDTSNPTNASEFYQLDTPAFISSAAVSPTGAYMAFGDADGAIHIMTASDELVPFNGFDDQPIEWADTPEGLPEIEWTDTTPLNSIGLPHYNTLLLSSWTPQFDSAKATSSAPAKIPLQVLNSLKFNDNIGYAPLPRELKGRRNMVTLAPPKDQGRFRSGKPRKADVGAETDNLSDPDEVPSRYRKVEIEYSKFGVEDFDFGFYNKTEFSGLETHILNSYTNSLVQVIHYSTPIRRLAKSHITTNCPREHCLLCELGFVSRMLEDARGTNCQSSNFCKTVGVLAQAINAIELIDYGRDSVDTDYAHMIQTFHRFLMDHLSLSGNTFTHNPHLLAAPPGVAPAAAPVAQLIGLDGMNIIVCSNCKSVREKVSMTHMVDLIYPRKAQSGGSTRIGEFSSILRESLLRQTSHKATCPTCKQFANFDSSRSIPTRELPPILTVNANVYNDESHAHWLDLRKQTFLSPTVEVRGTAEGADSEEAVVYEIRSMVVKVVAKDRRSHLVAIVKVPEAEGHTGNSPWYLFNDFLVQSISEQEALSFPGKWKVPAVVYMERIDLRDKLDFSALPAEMDSSILSHDTSISLNRDTKLIKHEPLGAQELPRPGTLVAIDAEFVSMQQEETEYRSDGTKKVLRPARLSLARVSVLRGDGTKEGVPFIDDHIHTSEVIVDYLTEFSGIKFGDLDPHMTRYTLTPLKLVYKKLRLLVDRGCIFIGHGLSKDFRIINIFVPPEQVIDTVDLYFMRERHRRLSLRFLAWAVLGEHIQQDTHDSIEDARSALLLYKAYHGFEEERVFDAKLEELYREGRKHNWKPPQSSSPAASPPPPPPASAPPPPPPSVGAYGTLPDGAVFVPGEFAQTPGFVNQAHPMPWGGPGPTMAATPQWRR</sequence>
<comment type="caution">
    <text evidence="1">The sequence shown here is derived from an EMBL/GenBank/DDBJ whole genome shotgun (WGS) entry which is preliminary data.</text>
</comment>
<evidence type="ECO:0000313" key="2">
    <source>
        <dbReference type="Proteomes" id="UP000814033"/>
    </source>
</evidence>
<keyword evidence="2" id="KW-1185">Reference proteome</keyword>
<accession>A0ACB8RMH1</accession>